<feature type="binding site" evidence="8">
    <location>
        <position position="92"/>
    </location>
    <ligand>
        <name>Mg(2+)</name>
        <dbReference type="ChEBI" id="CHEBI:18420"/>
    </ligand>
</feature>
<dbReference type="PANTHER" id="PTHR33653:SF1">
    <property type="entry name" value="RIBONUCLEASE VAPC2"/>
    <property type="match status" value="1"/>
</dbReference>
<evidence type="ECO:0000256" key="6">
    <source>
        <dbReference type="ARBA" id="ARBA00022842"/>
    </source>
</evidence>
<evidence type="ECO:0000256" key="7">
    <source>
        <dbReference type="ARBA" id="ARBA00038093"/>
    </source>
</evidence>
<dbReference type="Gene3D" id="3.40.50.1010">
    <property type="entry name" value="5'-nuclease"/>
    <property type="match status" value="1"/>
</dbReference>
<keyword evidence="2 8" id="KW-1277">Toxin-antitoxin system</keyword>
<keyword evidence="3 8" id="KW-0540">Nuclease</keyword>
<evidence type="ECO:0000256" key="3">
    <source>
        <dbReference type="ARBA" id="ARBA00022722"/>
    </source>
</evidence>
<reference evidence="10 11" key="1">
    <citation type="submission" date="2024-09" db="EMBL/GenBank/DDBJ databases">
        <authorList>
            <person name="Sun Q."/>
            <person name="Mori K."/>
        </authorList>
    </citation>
    <scope>NUCLEOTIDE SEQUENCE [LARGE SCALE GENOMIC DNA]</scope>
    <source>
        <strain evidence="10 11">CCM 7765</strain>
    </source>
</reference>
<comment type="function">
    <text evidence="8">Toxic component of a toxin-antitoxin (TA) system. An RNase.</text>
</comment>
<comment type="similarity">
    <text evidence="7 8">Belongs to the PINc/VapC protein family.</text>
</comment>
<dbReference type="InterPro" id="IPR029060">
    <property type="entry name" value="PIN-like_dom_sf"/>
</dbReference>
<gene>
    <name evidence="8" type="primary">vapC</name>
    <name evidence="10" type="ORF">ACFFI0_18125</name>
</gene>
<comment type="cofactor">
    <cofactor evidence="1 8">
        <name>Mg(2+)</name>
        <dbReference type="ChEBI" id="CHEBI:18420"/>
    </cofactor>
</comment>
<dbReference type="SUPFAM" id="SSF88723">
    <property type="entry name" value="PIN domain-like"/>
    <property type="match status" value="1"/>
</dbReference>
<keyword evidence="11" id="KW-1185">Reference proteome</keyword>
<keyword evidence="8" id="KW-0800">Toxin</keyword>
<keyword evidence="5 8" id="KW-0378">Hydrolase</keyword>
<dbReference type="EC" id="3.1.-.-" evidence="8"/>
<sequence length="123" mass="14074">MVVDTGVFIEHLRAKDKLSTTLYKISADNGLYTSAVTLYELYMGATTSDKIRDVEAITAYFTVLPFTDSVAQKAAQLYHELRLKNKMIEFRDIFIAATCLVHEMPIVTLNKKHFKRIENLEIL</sequence>
<name>A0ABV6HNS8_9SPHI</name>
<dbReference type="Pfam" id="PF01850">
    <property type="entry name" value="PIN"/>
    <property type="match status" value="1"/>
</dbReference>
<dbReference type="RefSeq" id="WP_130855180.1">
    <property type="nucleotide sequence ID" value="NZ_JBHLWO010000002.1"/>
</dbReference>
<evidence type="ECO:0000259" key="9">
    <source>
        <dbReference type="Pfam" id="PF01850"/>
    </source>
</evidence>
<accession>A0ABV6HNS8</accession>
<dbReference type="Proteomes" id="UP001589774">
    <property type="component" value="Unassembled WGS sequence"/>
</dbReference>
<dbReference type="PANTHER" id="PTHR33653">
    <property type="entry name" value="RIBONUCLEASE VAPC2"/>
    <property type="match status" value="1"/>
</dbReference>
<feature type="domain" description="PIN" evidence="9">
    <location>
        <begin position="1"/>
        <end position="118"/>
    </location>
</feature>
<organism evidence="10 11">
    <name type="scientific">Olivibacter oleidegradans</name>
    <dbReference type="NCBI Taxonomy" id="760123"/>
    <lineage>
        <taxon>Bacteria</taxon>
        <taxon>Pseudomonadati</taxon>
        <taxon>Bacteroidota</taxon>
        <taxon>Sphingobacteriia</taxon>
        <taxon>Sphingobacteriales</taxon>
        <taxon>Sphingobacteriaceae</taxon>
        <taxon>Olivibacter</taxon>
    </lineage>
</organism>
<evidence type="ECO:0000256" key="4">
    <source>
        <dbReference type="ARBA" id="ARBA00022723"/>
    </source>
</evidence>
<protein>
    <recommendedName>
        <fullName evidence="8">Ribonuclease VapC</fullName>
        <shortName evidence="8">RNase VapC</shortName>
        <ecNumber evidence="8">3.1.-.-</ecNumber>
    </recommendedName>
    <alternativeName>
        <fullName evidence="8">Toxin VapC</fullName>
    </alternativeName>
</protein>
<comment type="caution">
    <text evidence="10">The sequence shown here is derived from an EMBL/GenBank/DDBJ whole genome shotgun (WGS) entry which is preliminary data.</text>
</comment>
<dbReference type="EMBL" id="JBHLWO010000002">
    <property type="protein sequence ID" value="MFC0320249.1"/>
    <property type="molecule type" value="Genomic_DNA"/>
</dbReference>
<dbReference type="InterPro" id="IPR002716">
    <property type="entry name" value="PIN_dom"/>
</dbReference>
<dbReference type="InterPro" id="IPR022907">
    <property type="entry name" value="VapC_family"/>
</dbReference>
<evidence type="ECO:0000256" key="1">
    <source>
        <dbReference type="ARBA" id="ARBA00001946"/>
    </source>
</evidence>
<dbReference type="CDD" id="cd09881">
    <property type="entry name" value="PIN_VapC4-5_FitB-like"/>
    <property type="match status" value="1"/>
</dbReference>
<keyword evidence="6 8" id="KW-0460">Magnesium</keyword>
<proteinExistence type="inferred from homology"/>
<dbReference type="HAMAP" id="MF_00265">
    <property type="entry name" value="VapC_Nob1"/>
    <property type="match status" value="1"/>
</dbReference>
<evidence type="ECO:0000313" key="10">
    <source>
        <dbReference type="EMBL" id="MFC0320249.1"/>
    </source>
</evidence>
<evidence type="ECO:0000256" key="2">
    <source>
        <dbReference type="ARBA" id="ARBA00022649"/>
    </source>
</evidence>
<keyword evidence="4 8" id="KW-0479">Metal-binding</keyword>
<evidence type="ECO:0000256" key="8">
    <source>
        <dbReference type="HAMAP-Rule" id="MF_00265"/>
    </source>
</evidence>
<feature type="binding site" evidence="8">
    <location>
        <position position="4"/>
    </location>
    <ligand>
        <name>Mg(2+)</name>
        <dbReference type="ChEBI" id="CHEBI:18420"/>
    </ligand>
</feature>
<evidence type="ECO:0000256" key="5">
    <source>
        <dbReference type="ARBA" id="ARBA00022801"/>
    </source>
</evidence>
<dbReference type="InterPro" id="IPR050556">
    <property type="entry name" value="Type_II_TA_system_RNase"/>
</dbReference>
<evidence type="ECO:0000313" key="11">
    <source>
        <dbReference type="Proteomes" id="UP001589774"/>
    </source>
</evidence>